<dbReference type="OrthoDB" id="5325862at2759"/>
<dbReference type="EMBL" id="QVQW01000009">
    <property type="protein sequence ID" value="RKU47417.1"/>
    <property type="molecule type" value="Genomic_DNA"/>
</dbReference>
<gene>
    <name evidence="2" type="ORF">DL546_008143</name>
</gene>
<accession>A0A420YHP9</accession>
<evidence type="ECO:0000313" key="2">
    <source>
        <dbReference type="EMBL" id="RKU47417.1"/>
    </source>
</evidence>
<name>A0A420YHP9_9PEZI</name>
<reference evidence="2 3" key="1">
    <citation type="submission" date="2018-08" db="EMBL/GenBank/DDBJ databases">
        <title>Draft genome of the lignicolous fungus Coniochaeta pulveracea.</title>
        <authorList>
            <person name="Borstlap C.J."/>
            <person name="De Witt R.N."/>
            <person name="Botha A."/>
            <person name="Volschenk H."/>
        </authorList>
    </citation>
    <scope>NUCLEOTIDE SEQUENCE [LARGE SCALE GENOMIC DNA]</scope>
    <source>
        <strain evidence="2 3">CAB683</strain>
    </source>
</reference>
<evidence type="ECO:0000256" key="1">
    <source>
        <dbReference type="SAM" id="SignalP"/>
    </source>
</evidence>
<proteinExistence type="predicted"/>
<sequence>MIEHLHNGRQYETGSPWTFILLARTLLLCRSPVAMATYVPKDLSRPSSSSSSKPFINRDQKTNEYELQAWANSLSPASTSSPLAFSSPAPHTTFTATATLQIQTLGKPCFSPPVPFRPDPIPVFDVDPINHTLPSSPRYISLRPQRSSGSSQLVSGDDHGKVLSTTTYRWGPGKPPVISLPPPNQPFSDQESWDTFPITPVSLLSRSQIFRHPQLGTFSWRYASRSERRSLDPKARSLLILERVTGVAVVGGKTEENRQMVGMFARGEETRTPGSKVSSAGNGGRLMLDLRLWEGEEEEGKEVVVVLAVTSVLVMLKKELDR</sequence>
<organism evidence="2 3">
    <name type="scientific">Coniochaeta pulveracea</name>
    <dbReference type="NCBI Taxonomy" id="177199"/>
    <lineage>
        <taxon>Eukaryota</taxon>
        <taxon>Fungi</taxon>
        <taxon>Dikarya</taxon>
        <taxon>Ascomycota</taxon>
        <taxon>Pezizomycotina</taxon>
        <taxon>Sordariomycetes</taxon>
        <taxon>Sordariomycetidae</taxon>
        <taxon>Coniochaetales</taxon>
        <taxon>Coniochaetaceae</taxon>
        <taxon>Coniochaeta</taxon>
    </lineage>
</organism>
<evidence type="ECO:0000313" key="3">
    <source>
        <dbReference type="Proteomes" id="UP000275385"/>
    </source>
</evidence>
<dbReference type="AlphaFoldDB" id="A0A420YHP9"/>
<dbReference type="Proteomes" id="UP000275385">
    <property type="component" value="Unassembled WGS sequence"/>
</dbReference>
<dbReference type="STRING" id="177199.A0A420YHP9"/>
<keyword evidence="3" id="KW-1185">Reference proteome</keyword>
<feature type="chain" id="PRO_5019498284" evidence="1">
    <location>
        <begin position="37"/>
        <end position="322"/>
    </location>
</feature>
<protein>
    <submittedName>
        <fullName evidence="2">Uncharacterized protein</fullName>
    </submittedName>
</protein>
<comment type="caution">
    <text evidence="2">The sequence shown here is derived from an EMBL/GenBank/DDBJ whole genome shotgun (WGS) entry which is preliminary data.</text>
</comment>
<keyword evidence="1" id="KW-0732">Signal</keyword>
<feature type="signal peptide" evidence="1">
    <location>
        <begin position="1"/>
        <end position="36"/>
    </location>
</feature>